<evidence type="ECO:0000256" key="1">
    <source>
        <dbReference type="SAM" id="MobiDB-lite"/>
    </source>
</evidence>
<gene>
    <name evidence="2" type="ORF">PPSIR1_38701</name>
</gene>
<dbReference type="Proteomes" id="UP000005801">
    <property type="component" value="Unassembled WGS sequence"/>
</dbReference>
<protein>
    <submittedName>
        <fullName evidence="2">Uncharacterized protein</fullName>
    </submittedName>
</protein>
<keyword evidence="3" id="KW-1185">Reference proteome</keyword>
<organism evidence="2 3">
    <name type="scientific">Plesiocystis pacifica SIR-1</name>
    <dbReference type="NCBI Taxonomy" id="391625"/>
    <lineage>
        <taxon>Bacteria</taxon>
        <taxon>Pseudomonadati</taxon>
        <taxon>Myxococcota</taxon>
        <taxon>Polyangia</taxon>
        <taxon>Nannocystales</taxon>
        <taxon>Nannocystaceae</taxon>
        <taxon>Plesiocystis</taxon>
    </lineage>
</organism>
<feature type="region of interest" description="Disordered" evidence="1">
    <location>
        <begin position="34"/>
        <end position="73"/>
    </location>
</feature>
<evidence type="ECO:0000313" key="3">
    <source>
        <dbReference type="Proteomes" id="UP000005801"/>
    </source>
</evidence>
<accession>A6G8R3</accession>
<dbReference type="AlphaFoldDB" id="A6G8R3"/>
<feature type="compositionally biased region" description="Basic and acidic residues" evidence="1">
    <location>
        <begin position="41"/>
        <end position="67"/>
    </location>
</feature>
<sequence length="73" mass="7620">MRDPSERALVLAAIDDPALDLDGGADQIDVGLEGHVGAPAEHVDQGRGRQDRADGAGAGRGRDHAEHQAQTQE</sequence>
<proteinExistence type="predicted"/>
<reference evidence="2 3" key="1">
    <citation type="submission" date="2007-06" db="EMBL/GenBank/DDBJ databases">
        <authorList>
            <person name="Shimkets L."/>
            <person name="Ferriera S."/>
            <person name="Johnson J."/>
            <person name="Kravitz S."/>
            <person name="Beeson K."/>
            <person name="Sutton G."/>
            <person name="Rogers Y.-H."/>
            <person name="Friedman R."/>
            <person name="Frazier M."/>
            <person name="Venter J.C."/>
        </authorList>
    </citation>
    <scope>NUCLEOTIDE SEQUENCE [LARGE SCALE GENOMIC DNA]</scope>
    <source>
        <strain evidence="2 3">SIR-1</strain>
    </source>
</reference>
<dbReference type="EMBL" id="ABCS01000041">
    <property type="protein sequence ID" value="EDM77723.1"/>
    <property type="molecule type" value="Genomic_DNA"/>
</dbReference>
<comment type="caution">
    <text evidence="2">The sequence shown here is derived from an EMBL/GenBank/DDBJ whole genome shotgun (WGS) entry which is preliminary data.</text>
</comment>
<name>A6G8R3_9BACT</name>
<evidence type="ECO:0000313" key="2">
    <source>
        <dbReference type="EMBL" id="EDM77723.1"/>
    </source>
</evidence>